<dbReference type="InterPro" id="IPR003661">
    <property type="entry name" value="HisK_dim/P_dom"/>
</dbReference>
<evidence type="ECO:0000256" key="1">
    <source>
        <dbReference type="ARBA" id="ARBA00000085"/>
    </source>
</evidence>
<dbReference type="PANTHER" id="PTHR45436:SF1">
    <property type="entry name" value="SENSOR PROTEIN QSEC"/>
    <property type="match status" value="1"/>
</dbReference>
<feature type="compositionally biased region" description="Low complexity" evidence="10">
    <location>
        <begin position="456"/>
        <end position="465"/>
    </location>
</feature>
<dbReference type="PROSITE" id="PS50109">
    <property type="entry name" value="HIS_KIN"/>
    <property type="match status" value="1"/>
</dbReference>
<organism evidence="13 14">
    <name type="scientific">Propylenella binzhouense</name>
    <dbReference type="NCBI Taxonomy" id="2555902"/>
    <lineage>
        <taxon>Bacteria</taxon>
        <taxon>Pseudomonadati</taxon>
        <taxon>Pseudomonadota</taxon>
        <taxon>Alphaproteobacteria</taxon>
        <taxon>Hyphomicrobiales</taxon>
        <taxon>Propylenellaceae</taxon>
        <taxon>Propylenella</taxon>
    </lineage>
</organism>
<dbReference type="CDD" id="cd00082">
    <property type="entry name" value="HisKA"/>
    <property type="match status" value="1"/>
</dbReference>
<dbReference type="GO" id="GO:0005886">
    <property type="term" value="C:plasma membrane"/>
    <property type="evidence" value="ECO:0007669"/>
    <property type="project" value="TreeGrafter"/>
</dbReference>
<evidence type="ECO:0000256" key="4">
    <source>
        <dbReference type="ARBA" id="ARBA00022553"/>
    </source>
</evidence>
<evidence type="ECO:0000256" key="3">
    <source>
        <dbReference type="ARBA" id="ARBA00012438"/>
    </source>
</evidence>
<evidence type="ECO:0000256" key="6">
    <source>
        <dbReference type="ARBA" id="ARBA00022692"/>
    </source>
</evidence>
<evidence type="ECO:0000256" key="8">
    <source>
        <dbReference type="ARBA" id="ARBA00022989"/>
    </source>
</evidence>
<evidence type="ECO:0000256" key="7">
    <source>
        <dbReference type="ARBA" id="ARBA00022777"/>
    </source>
</evidence>
<keyword evidence="6 11" id="KW-0812">Transmembrane</keyword>
<comment type="catalytic activity">
    <reaction evidence="1">
        <text>ATP + protein L-histidine = ADP + protein N-phospho-L-histidine.</text>
        <dbReference type="EC" id="2.7.13.3"/>
    </reaction>
</comment>
<dbReference type="OrthoDB" id="8673316at2"/>
<feature type="domain" description="Histidine kinase" evidence="12">
    <location>
        <begin position="244"/>
        <end position="457"/>
    </location>
</feature>
<dbReference type="RefSeq" id="WP_161140035.1">
    <property type="nucleotide sequence ID" value="NZ_SPKJ01000019.1"/>
</dbReference>
<feature type="transmembrane region" description="Helical" evidence="11">
    <location>
        <begin position="12"/>
        <end position="36"/>
    </location>
</feature>
<dbReference type="InterPro" id="IPR013727">
    <property type="entry name" value="2CSK_N"/>
</dbReference>
<proteinExistence type="predicted"/>
<dbReference type="InterPro" id="IPR036890">
    <property type="entry name" value="HATPase_C_sf"/>
</dbReference>
<dbReference type="SUPFAM" id="SSF47384">
    <property type="entry name" value="Homodimeric domain of signal transducing histidine kinase"/>
    <property type="match status" value="1"/>
</dbReference>
<keyword evidence="8 11" id="KW-1133">Transmembrane helix</keyword>
<evidence type="ECO:0000259" key="12">
    <source>
        <dbReference type="PROSITE" id="PS50109"/>
    </source>
</evidence>
<dbReference type="PRINTS" id="PR00344">
    <property type="entry name" value="BCTRLSENSOR"/>
</dbReference>
<dbReference type="InterPro" id="IPR050428">
    <property type="entry name" value="TCS_sensor_his_kinase"/>
</dbReference>
<keyword evidence="7 13" id="KW-0418">Kinase</keyword>
<comment type="caution">
    <text evidence="13">The sequence shown here is derived from an EMBL/GenBank/DDBJ whole genome shotgun (WGS) entry which is preliminary data.</text>
</comment>
<evidence type="ECO:0000256" key="10">
    <source>
        <dbReference type="SAM" id="MobiDB-lite"/>
    </source>
</evidence>
<comment type="subcellular location">
    <subcellularLocation>
        <location evidence="2">Membrane</location>
    </subcellularLocation>
</comment>
<evidence type="ECO:0000256" key="9">
    <source>
        <dbReference type="ARBA" id="ARBA00023136"/>
    </source>
</evidence>
<sequence>MLASVKAKLLAWLAVGVAIILAINVVAGIATSLLFANTAFDTALYGSARAIAGGLRTWNRSLDVAVPSVALEMLRPDSARPVFHRVRGPDGRVIAGFADAPDPPEPSDSRRPVYYDAPFRGVDLRWVALKVPILVPSGNGLALVQVGEPKDKRAALSRRIVATTLLQQLPLALIAAAGAWLAVHWSLKSLVEVGAAISGRRGDDLRPVAEAAIPREVRPLLAAINGLFVRVDREMELQRRFVADASHQLKTPLAVIKTNIDLLRRQSEPSDRMRTVDRMDEVVRRTTRMTHQMLAQFSIEARAASGRRPLSLPELVAEAVTERVPWALARDVDLGVEHEGGPTVVDADDSLLNEMIGNLVDNAVRYNRAGGTVTVRTRSDAGLAVLEVIDDGPGIPPQHRDAVFQRFATLDGRSGESFGLGLPIARQVAEAHGAAIDLLDAPSGPGLRVRVRFPLSAGAPSASSGDRPRPGCPPRLRGRSPAAP</sequence>
<dbReference type="GO" id="GO:0000155">
    <property type="term" value="F:phosphorelay sensor kinase activity"/>
    <property type="evidence" value="ECO:0007669"/>
    <property type="project" value="InterPro"/>
</dbReference>
<gene>
    <name evidence="13" type="ORF">E4O86_08165</name>
</gene>
<protein>
    <recommendedName>
        <fullName evidence="3">histidine kinase</fullName>
        <ecNumber evidence="3">2.7.13.3</ecNumber>
    </recommendedName>
</protein>
<keyword evidence="14" id="KW-1185">Reference proteome</keyword>
<dbReference type="Gene3D" id="1.10.287.130">
    <property type="match status" value="1"/>
</dbReference>
<evidence type="ECO:0000256" key="11">
    <source>
        <dbReference type="SAM" id="Phobius"/>
    </source>
</evidence>
<dbReference type="PANTHER" id="PTHR45436">
    <property type="entry name" value="SENSOR HISTIDINE KINASE YKOH"/>
    <property type="match status" value="1"/>
</dbReference>
<name>A0A964T3A6_9HYPH</name>
<dbReference type="InterPro" id="IPR003594">
    <property type="entry name" value="HATPase_dom"/>
</dbReference>
<dbReference type="Gene3D" id="3.30.565.10">
    <property type="entry name" value="Histidine kinase-like ATPase, C-terminal domain"/>
    <property type="match status" value="1"/>
</dbReference>
<evidence type="ECO:0000256" key="5">
    <source>
        <dbReference type="ARBA" id="ARBA00022679"/>
    </source>
</evidence>
<keyword evidence="4" id="KW-0597">Phosphoprotein</keyword>
<evidence type="ECO:0000313" key="13">
    <source>
        <dbReference type="EMBL" id="MYZ47686.1"/>
    </source>
</evidence>
<dbReference type="CDD" id="cd00075">
    <property type="entry name" value="HATPase"/>
    <property type="match status" value="1"/>
</dbReference>
<dbReference type="SUPFAM" id="SSF55874">
    <property type="entry name" value="ATPase domain of HSP90 chaperone/DNA topoisomerase II/histidine kinase"/>
    <property type="match status" value="1"/>
</dbReference>
<dbReference type="Pfam" id="PF02518">
    <property type="entry name" value="HATPase_c"/>
    <property type="match status" value="1"/>
</dbReference>
<dbReference type="SMART" id="SM00387">
    <property type="entry name" value="HATPase_c"/>
    <property type="match status" value="1"/>
</dbReference>
<dbReference type="EMBL" id="SPKJ01000019">
    <property type="protein sequence ID" value="MYZ47686.1"/>
    <property type="molecule type" value="Genomic_DNA"/>
</dbReference>
<evidence type="ECO:0000256" key="2">
    <source>
        <dbReference type="ARBA" id="ARBA00004370"/>
    </source>
</evidence>
<evidence type="ECO:0000313" key="14">
    <source>
        <dbReference type="Proteomes" id="UP000773614"/>
    </source>
</evidence>
<dbReference type="SMART" id="SM00388">
    <property type="entry name" value="HisKA"/>
    <property type="match status" value="1"/>
</dbReference>
<dbReference type="EC" id="2.7.13.3" evidence="3"/>
<dbReference type="InterPro" id="IPR036097">
    <property type="entry name" value="HisK_dim/P_sf"/>
</dbReference>
<reference evidence="13" key="1">
    <citation type="submission" date="2019-03" db="EMBL/GenBank/DDBJ databases">
        <title>Afifella sp. nov., isolated from activated sludge.</title>
        <authorList>
            <person name="Li Q."/>
            <person name="Liu Y."/>
        </authorList>
    </citation>
    <scope>NUCLEOTIDE SEQUENCE</scope>
    <source>
        <strain evidence="13">L72</strain>
    </source>
</reference>
<keyword evidence="9 11" id="KW-0472">Membrane</keyword>
<dbReference type="Proteomes" id="UP000773614">
    <property type="component" value="Unassembled WGS sequence"/>
</dbReference>
<accession>A0A964T3A6</accession>
<dbReference type="Pfam" id="PF00512">
    <property type="entry name" value="HisKA"/>
    <property type="match status" value="1"/>
</dbReference>
<keyword evidence="5" id="KW-0808">Transferase</keyword>
<dbReference type="AlphaFoldDB" id="A0A964T3A6"/>
<dbReference type="Pfam" id="PF08521">
    <property type="entry name" value="2CSK_N"/>
    <property type="match status" value="1"/>
</dbReference>
<feature type="region of interest" description="Disordered" evidence="10">
    <location>
        <begin position="456"/>
        <end position="484"/>
    </location>
</feature>
<dbReference type="InterPro" id="IPR004358">
    <property type="entry name" value="Sig_transdc_His_kin-like_C"/>
</dbReference>
<dbReference type="InterPro" id="IPR005467">
    <property type="entry name" value="His_kinase_dom"/>
</dbReference>